<evidence type="ECO:0000256" key="6">
    <source>
        <dbReference type="ARBA" id="ARBA00023125"/>
    </source>
</evidence>
<evidence type="ECO:0000256" key="8">
    <source>
        <dbReference type="RuleBase" id="RU364100"/>
    </source>
</evidence>
<comment type="similarity">
    <text evidence="1 8">Belongs to the SOS response-associated peptidase family.</text>
</comment>
<keyword evidence="4 8" id="KW-0378">Hydrolase</keyword>
<dbReference type="Pfam" id="PF02586">
    <property type="entry name" value="SRAP"/>
    <property type="match status" value="1"/>
</dbReference>
<keyword evidence="5" id="KW-0190">Covalent protein-DNA linkage</keyword>
<dbReference type="PANTHER" id="PTHR13604:SF0">
    <property type="entry name" value="ABASIC SITE PROCESSING PROTEIN HMCES"/>
    <property type="match status" value="1"/>
</dbReference>
<name>A0ABP3TTW0_9FLAO</name>
<keyword evidence="6" id="KW-0238">DNA-binding</keyword>
<accession>A0ABP3TTW0</accession>
<reference evidence="10" key="1">
    <citation type="journal article" date="2019" name="Int. J. Syst. Evol. Microbiol.">
        <title>The Global Catalogue of Microorganisms (GCM) 10K type strain sequencing project: providing services to taxonomists for standard genome sequencing and annotation.</title>
        <authorList>
            <consortium name="The Broad Institute Genomics Platform"/>
            <consortium name="The Broad Institute Genome Sequencing Center for Infectious Disease"/>
            <person name="Wu L."/>
            <person name="Ma J."/>
        </authorList>
    </citation>
    <scope>NUCLEOTIDE SEQUENCE [LARGE SCALE GENOMIC DNA]</scope>
    <source>
        <strain evidence="10">JCM 15974</strain>
    </source>
</reference>
<dbReference type="InterPro" id="IPR003738">
    <property type="entry name" value="SRAP"/>
</dbReference>
<dbReference type="RefSeq" id="WP_343911023.1">
    <property type="nucleotide sequence ID" value="NZ_BAAAGE010000001.1"/>
</dbReference>
<comment type="caution">
    <text evidence="9">The sequence shown here is derived from an EMBL/GenBank/DDBJ whole genome shotgun (WGS) entry which is preliminary data.</text>
</comment>
<dbReference type="EC" id="3.4.-.-" evidence="8"/>
<keyword evidence="3" id="KW-0227">DNA damage</keyword>
<protein>
    <recommendedName>
        <fullName evidence="8">Abasic site processing protein</fullName>
        <ecNumber evidence="8">3.4.-.-</ecNumber>
    </recommendedName>
</protein>
<evidence type="ECO:0000313" key="9">
    <source>
        <dbReference type="EMBL" id="GAA0715348.1"/>
    </source>
</evidence>
<evidence type="ECO:0000256" key="4">
    <source>
        <dbReference type="ARBA" id="ARBA00022801"/>
    </source>
</evidence>
<dbReference type="Gene3D" id="3.90.1680.10">
    <property type="entry name" value="SOS response associated peptidase-like"/>
    <property type="match status" value="1"/>
</dbReference>
<evidence type="ECO:0000313" key="10">
    <source>
        <dbReference type="Proteomes" id="UP001501758"/>
    </source>
</evidence>
<evidence type="ECO:0000256" key="7">
    <source>
        <dbReference type="ARBA" id="ARBA00023239"/>
    </source>
</evidence>
<dbReference type="EMBL" id="BAAAGE010000001">
    <property type="protein sequence ID" value="GAA0715348.1"/>
    <property type="molecule type" value="Genomic_DNA"/>
</dbReference>
<dbReference type="Proteomes" id="UP001501758">
    <property type="component" value="Unassembled WGS sequence"/>
</dbReference>
<keyword evidence="10" id="KW-1185">Reference proteome</keyword>
<gene>
    <name evidence="9" type="ORF">GCM10009430_09680</name>
</gene>
<organism evidence="9 10">
    <name type="scientific">Aquimarina litoralis</name>
    <dbReference type="NCBI Taxonomy" id="584605"/>
    <lineage>
        <taxon>Bacteria</taxon>
        <taxon>Pseudomonadati</taxon>
        <taxon>Bacteroidota</taxon>
        <taxon>Flavobacteriia</taxon>
        <taxon>Flavobacteriales</taxon>
        <taxon>Flavobacteriaceae</taxon>
        <taxon>Aquimarina</taxon>
    </lineage>
</organism>
<dbReference type="SUPFAM" id="SSF143081">
    <property type="entry name" value="BB1717-like"/>
    <property type="match status" value="1"/>
</dbReference>
<keyword evidence="2 8" id="KW-0645">Protease</keyword>
<dbReference type="InterPro" id="IPR036590">
    <property type="entry name" value="SRAP-like"/>
</dbReference>
<evidence type="ECO:0000256" key="3">
    <source>
        <dbReference type="ARBA" id="ARBA00022763"/>
    </source>
</evidence>
<evidence type="ECO:0000256" key="2">
    <source>
        <dbReference type="ARBA" id="ARBA00022670"/>
    </source>
</evidence>
<dbReference type="PANTHER" id="PTHR13604">
    <property type="entry name" value="DC12-RELATED"/>
    <property type="match status" value="1"/>
</dbReference>
<evidence type="ECO:0000256" key="1">
    <source>
        <dbReference type="ARBA" id="ARBA00008136"/>
    </source>
</evidence>
<keyword evidence="7" id="KW-0456">Lyase</keyword>
<sequence length="233" mass="26909">MFKKIANIADKDTIETEFKIKYKFPKLYTPYSVIDGGNESTVSIITSENQKNISFGIWGLLPSNYQDEWSDFQKVYNTLYLDRDELHTNVVIKNSFGIRHCVIIITGFYIYHLRNGNLYPYYVYQKNRKPFLVAGIYNTLDDGFITCSMLTSKATGIVKTIQNLRNSMPIIITNKDYKAWLNSKLTLNETNELLDNVTSSELTAHPIAKEFFKNDISFESMLAPVYYNDIPIP</sequence>
<proteinExistence type="inferred from homology"/>
<evidence type="ECO:0000256" key="5">
    <source>
        <dbReference type="ARBA" id="ARBA00023124"/>
    </source>
</evidence>